<dbReference type="InterPro" id="IPR001915">
    <property type="entry name" value="Peptidase_M48"/>
</dbReference>
<gene>
    <name evidence="13" type="ORF">FEF09_24300</name>
</gene>
<evidence type="ECO:0000259" key="12">
    <source>
        <dbReference type="Pfam" id="PF01435"/>
    </source>
</evidence>
<keyword evidence="9 11" id="KW-0472">Membrane</keyword>
<feature type="transmembrane region" description="Helical" evidence="11">
    <location>
        <begin position="35"/>
        <end position="64"/>
    </location>
</feature>
<protein>
    <submittedName>
        <fullName evidence="13">M48 family metalloprotease</fullName>
    </submittedName>
</protein>
<evidence type="ECO:0000256" key="10">
    <source>
        <dbReference type="RuleBase" id="RU003983"/>
    </source>
</evidence>
<evidence type="ECO:0000313" key="13">
    <source>
        <dbReference type="EMBL" id="TWV95627.1"/>
    </source>
</evidence>
<dbReference type="OrthoDB" id="9789270at2"/>
<keyword evidence="1" id="KW-1003">Cell membrane</keyword>
<dbReference type="CDD" id="cd07328">
    <property type="entry name" value="M48_Ste24p_like"/>
    <property type="match status" value="1"/>
</dbReference>
<reference evidence="13 14" key="1">
    <citation type="submission" date="2019-08" db="EMBL/GenBank/DDBJ databases">
        <title>Whole genome sequencing of chitin degrading bacteria Chitinophaga pinensis YS16.</title>
        <authorList>
            <person name="Singh R.P."/>
            <person name="Manchanda G."/>
            <person name="Maurya I.K."/>
            <person name="Joshi N.K."/>
            <person name="Srivastava A.K."/>
        </authorList>
    </citation>
    <scope>NUCLEOTIDE SEQUENCE [LARGE SCALE GENOMIC DNA]</scope>
    <source>
        <strain evidence="13 14">YS-16</strain>
    </source>
</reference>
<dbReference type="GO" id="GO:0046872">
    <property type="term" value="F:metal ion binding"/>
    <property type="evidence" value="ECO:0007669"/>
    <property type="project" value="UniProtKB-KW"/>
</dbReference>
<evidence type="ECO:0000256" key="6">
    <source>
        <dbReference type="ARBA" id="ARBA00022833"/>
    </source>
</evidence>
<comment type="similarity">
    <text evidence="10">Belongs to the peptidase M48 family.</text>
</comment>
<dbReference type="PANTHER" id="PTHR43221">
    <property type="entry name" value="PROTEASE HTPX"/>
    <property type="match status" value="1"/>
</dbReference>
<evidence type="ECO:0000256" key="2">
    <source>
        <dbReference type="ARBA" id="ARBA00022670"/>
    </source>
</evidence>
<keyword evidence="7 11" id="KW-1133">Transmembrane helix</keyword>
<evidence type="ECO:0000256" key="3">
    <source>
        <dbReference type="ARBA" id="ARBA00022692"/>
    </source>
</evidence>
<evidence type="ECO:0000256" key="4">
    <source>
        <dbReference type="ARBA" id="ARBA00022723"/>
    </source>
</evidence>
<dbReference type="Pfam" id="PF01435">
    <property type="entry name" value="Peptidase_M48"/>
    <property type="match status" value="1"/>
</dbReference>
<keyword evidence="14" id="KW-1185">Reference proteome</keyword>
<dbReference type="Gene3D" id="3.30.2010.10">
    <property type="entry name" value="Metalloproteases ('zincins'), catalytic domain"/>
    <property type="match status" value="1"/>
</dbReference>
<sequence length="318" mass="35435">MKELLYPTGPVHVFAEKLQPSAGFRIQAIKVISTIVLFLITYLVLLAASVAFAVLCCYAGYWLVTEIPRIITIIAGLGLIVLGGSVIFFMIKFMFAVSKDGNDARLEITENEQPRLFAFIRQLTNETNTRFPRKIYLSTDVNACVFYHSSFWSMFLPIPKNLEIGLGLVNSINISEFKAVMAHEFGHFSQRSMKLGSFTYNANRIIHNMLYDNSSYASFIQGWAEIHGVLALLAIVAFKIAQGIQFVLRGVYKLINLSYMALSREMEFHADTIAASVAGGNNLVSSLSRIEIAKGCMASSINYANERLKENKVTSNLP</sequence>
<keyword evidence="4" id="KW-0479">Metal-binding</keyword>
<keyword evidence="5 10" id="KW-0378">Hydrolase</keyword>
<dbReference type="GO" id="GO:0006508">
    <property type="term" value="P:proteolysis"/>
    <property type="evidence" value="ECO:0007669"/>
    <property type="project" value="UniProtKB-KW"/>
</dbReference>
<dbReference type="RefSeq" id="WP_146307529.1">
    <property type="nucleotide sequence ID" value="NZ_VOHS01000039.1"/>
</dbReference>
<dbReference type="EMBL" id="VOHS01000039">
    <property type="protein sequence ID" value="TWV95627.1"/>
    <property type="molecule type" value="Genomic_DNA"/>
</dbReference>
<dbReference type="AlphaFoldDB" id="A0A5C6LN72"/>
<evidence type="ECO:0000256" key="7">
    <source>
        <dbReference type="ARBA" id="ARBA00022989"/>
    </source>
</evidence>
<feature type="transmembrane region" description="Helical" evidence="11">
    <location>
        <begin position="70"/>
        <end position="91"/>
    </location>
</feature>
<keyword evidence="3 11" id="KW-0812">Transmembrane</keyword>
<evidence type="ECO:0000256" key="5">
    <source>
        <dbReference type="ARBA" id="ARBA00022801"/>
    </source>
</evidence>
<dbReference type="InterPro" id="IPR050083">
    <property type="entry name" value="HtpX_protease"/>
</dbReference>
<dbReference type="PANTHER" id="PTHR43221:SF2">
    <property type="entry name" value="PROTEASE HTPX HOMOLOG"/>
    <property type="match status" value="1"/>
</dbReference>
<comment type="cofactor">
    <cofactor evidence="10">
        <name>Zn(2+)</name>
        <dbReference type="ChEBI" id="CHEBI:29105"/>
    </cofactor>
    <text evidence="10">Binds 1 zinc ion per subunit.</text>
</comment>
<proteinExistence type="inferred from homology"/>
<evidence type="ECO:0000256" key="9">
    <source>
        <dbReference type="ARBA" id="ARBA00023136"/>
    </source>
</evidence>
<evidence type="ECO:0000313" key="14">
    <source>
        <dbReference type="Proteomes" id="UP000318815"/>
    </source>
</evidence>
<name>A0A5C6LN72_9BACT</name>
<evidence type="ECO:0000256" key="1">
    <source>
        <dbReference type="ARBA" id="ARBA00022475"/>
    </source>
</evidence>
<keyword evidence="2 10" id="KW-0645">Protease</keyword>
<accession>A0A5C6LN72</accession>
<feature type="domain" description="Peptidase M48" evidence="12">
    <location>
        <begin position="167"/>
        <end position="279"/>
    </location>
</feature>
<evidence type="ECO:0000256" key="8">
    <source>
        <dbReference type="ARBA" id="ARBA00023049"/>
    </source>
</evidence>
<keyword evidence="6 10" id="KW-0862">Zinc</keyword>
<keyword evidence="8 10" id="KW-0482">Metalloprotease</keyword>
<organism evidence="13 14">
    <name type="scientific">Chitinophaga pinensis</name>
    <dbReference type="NCBI Taxonomy" id="79329"/>
    <lineage>
        <taxon>Bacteria</taxon>
        <taxon>Pseudomonadati</taxon>
        <taxon>Bacteroidota</taxon>
        <taxon>Chitinophagia</taxon>
        <taxon>Chitinophagales</taxon>
        <taxon>Chitinophagaceae</taxon>
        <taxon>Chitinophaga</taxon>
    </lineage>
</organism>
<comment type="caution">
    <text evidence="13">The sequence shown here is derived from an EMBL/GenBank/DDBJ whole genome shotgun (WGS) entry which is preliminary data.</text>
</comment>
<dbReference type="GO" id="GO:0004222">
    <property type="term" value="F:metalloendopeptidase activity"/>
    <property type="evidence" value="ECO:0007669"/>
    <property type="project" value="InterPro"/>
</dbReference>
<dbReference type="Proteomes" id="UP000318815">
    <property type="component" value="Unassembled WGS sequence"/>
</dbReference>
<evidence type="ECO:0000256" key="11">
    <source>
        <dbReference type="SAM" id="Phobius"/>
    </source>
</evidence>